<evidence type="ECO:0000313" key="1">
    <source>
        <dbReference type="EMBL" id="GAA5023960.1"/>
    </source>
</evidence>
<reference evidence="2" key="1">
    <citation type="journal article" date="2019" name="Int. J. Syst. Evol. Microbiol.">
        <title>The Global Catalogue of Microorganisms (GCM) 10K type strain sequencing project: providing services to taxonomists for standard genome sequencing and annotation.</title>
        <authorList>
            <consortium name="The Broad Institute Genomics Platform"/>
            <consortium name="The Broad Institute Genome Sequencing Center for Infectious Disease"/>
            <person name="Wu L."/>
            <person name="Ma J."/>
        </authorList>
    </citation>
    <scope>NUCLEOTIDE SEQUENCE [LARGE SCALE GENOMIC DNA]</scope>
    <source>
        <strain evidence="2">JCM 18409</strain>
    </source>
</reference>
<sequence>MIADLERDLARCIREYVDGRQEALTDALSLVSLPSAFPGLVRDIMSDADRFADVVRRSVVHPNGFAKIVLLTSPGYRLRLHVWRDGGEAAADFRESIHNHRWDFAATVVAGAYRHQEFQESEGGTSFFGYCYRPAEDGRSYRLVPVGTQTLRCVFDARLAQGCRYTMSSMVLHRVVPDFAQPPVSLVLEGPHQPAAVDVFTEHDLELRASVPFVSLSVKSLRRHLSAVAALPAFSLGSS</sequence>
<comment type="caution">
    <text evidence="1">The sequence shown here is derived from an EMBL/GenBank/DDBJ whole genome shotgun (WGS) entry which is preliminary data.</text>
</comment>
<keyword evidence="2" id="KW-1185">Reference proteome</keyword>
<gene>
    <name evidence="1" type="ORF">GCM10023335_57110</name>
</gene>
<proteinExistence type="predicted"/>
<dbReference type="EMBL" id="BAABKB010000023">
    <property type="protein sequence ID" value="GAA5023960.1"/>
    <property type="molecule type" value="Genomic_DNA"/>
</dbReference>
<dbReference type="Proteomes" id="UP001501759">
    <property type="component" value="Unassembled WGS sequence"/>
</dbReference>
<accession>A0ABP9J8D7</accession>
<evidence type="ECO:0000313" key="2">
    <source>
        <dbReference type="Proteomes" id="UP001501759"/>
    </source>
</evidence>
<organism evidence="1 2">
    <name type="scientific">Streptomyces siamensis</name>
    <dbReference type="NCBI Taxonomy" id="1274986"/>
    <lineage>
        <taxon>Bacteria</taxon>
        <taxon>Bacillati</taxon>
        <taxon>Actinomycetota</taxon>
        <taxon>Actinomycetes</taxon>
        <taxon>Kitasatosporales</taxon>
        <taxon>Streptomycetaceae</taxon>
        <taxon>Streptomyces</taxon>
    </lineage>
</organism>
<name>A0ABP9J8D7_9ACTN</name>
<protein>
    <submittedName>
        <fullName evidence="1">Uncharacterized protein</fullName>
    </submittedName>
</protein>